<keyword evidence="2" id="KW-1185">Reference proteome</keyword>
<organism evidence="1 2">
    <name type="scientific">Streptomyces huasconensis</name>
    <dbReference type="NCBI Taxonomy" id="1854574"/>
    <lineage>
        <taxon>Bacteria</taxon>
        <taxon>Bacillati</taxon>
        <taxon>Actinomycetota</taxon>
        <taxon>Actinomycetes</taxon>
        <taxon>Kitasatosporales</taxon>
        <taxon>Streptomycetaceae</taxon>
        <taxon>Streptomyces</taxon>
    </lineage>
</organism>
<dbReference type="EMBL" id="JBEYRS010000018">
    <property type="protein sequence ID" value="MEW2366615.1"/>
    <property type="molecule type" value="Genomic_DNA"/>
</dbReference>
<accession>A0ABV3M4I2</accession>
<dbReference type="Proteomes" id="UP001553843">
    <property type="component" value="Unassembled WGS sequence"/>
</dbReference>
<sequence length="666" mass="73206">MSSSSNPDRGETREIQVIPVSGFRNGNGEFEHRVPPVSQTTKAQTQLGKLGGVLLSPSHIERLAYLATDPQELELSRAERHRTPFGWLTTLNFRAYAPMISPAVENDRLLADASYAADPKAPRGRLALSMPAPHDRYATLVHGDAFEAVMETVDRAAIAVQKDNPQDVGERIVERPLTLVPATFTGFPDSVGEDYTAVDGNCRLISCLVLLPVERGWLTGDARDHTRIRLLPSYLMRLPLVTRRELVRKIAKAAHKRLAQPPKGTEADQRERNEAAIALNALTVPVQVIVGYEDDDPQRGMERFPAAVRSVLVRMNVSAKKFSVGSQHAVVAEEMATALYDEGLLDGGQPDKDLATARRDVLIGREQVPEGMRLLGLDDLPDLRFAQIVQELTRKGHAFNRLVRSHLGKTGLYLSHRNGPVVELGLRSYSASVETPKHLDSIRKALDTGCLWQDLVDTEWTVENAATDHAIDGLRDRAHANDTQAALVLGVLGMVALVVTGHLRAAAGSAEETVGTTIARTSVGQIIKGLLETGPGRELLADAVKRSRARRPLRWWDSESKSLVEQPSDWATSTFNAYLRQAVRHGFTSEAERNNPAAKEAASLTRFQEAVFTAKDRLMDLIEMRDENGTDDKIAWLEVESTFGILAGITARLGKIAESEPLSDTW</sequence>
<gene>
    <name evidence="1" type="ORF">AB0887_32285</name>
</gene>
<name>A0ABV3M4I2_9ACTN</name>
<reference evidence="1 2" key="1">
    <citation type="submission" date="2024-06" db="EMBL/GenBank/DDBJ databases">
        <title>The Natural Products Discovery Center: Release of the First 8490 Sequenced Strains for Exploring Actinobacteria Biosynthetic Diversity.</title>
        <authorList>
            <person name="Kalkreuter E."/>
            <person name="Kautsar S.A."/>
            <person name="Yang D."/>
            <person name="Bader C.D."/>
            <person name="Teijaro C.N."/>
            <person name="Fluegel L."/>
            <person name="Davis C.M."/>
            <person name="Simpson J.R."/>
            <person name="Lauterbach L."/>
            <person name="Steele A.D."/>
            <person name="Gui C."/>
            <person name="Meng S."/>
            <person name="Li G."/>
            <person name="Viehrig K."/>
            <person name="Ye F."/>
            <person name="Su P."/>
            <person name="Kiefer A.F."/>
            <person name="Nichols A."/>
            <person name="Cepeda A.J."/>
            <person name="Yan W."/>
            <person name="Fan B."/>
            <person name="Jiang Y."/>
            <person name="Adhikari A."/>
            <person name="Zheng C.-J."/>
            <person name="Schuster L."/>
            <person name="Cowan T.M."/>
            <person name="Smanski M.J."/>
            <person name="Chevrette M.G."/>
            <person name="De Carvalho L.P.S."/>
            <person name="Shen B."/>
        </authorList>
    </citation>
    <scope>NUCLEOTIDE SEQUENCE [LARGE SCALE GENOMIC DNA]</scope>
    <source>
        <strain evidence="1 2">NPDC047833</strain>
    </source>
</reference>
<evidence type="ECO:0000313" key="1">
    <source>
        <dbReference type="EMBL" id="MEW2366615.1"/>
    </source>
</evidence>
<protein>
    <submittedName>
        <fullName evidence="1">Uncharacterized protein</fullName>
    </submittedName>
</protein>
<evidence type="ECO:0000313" key="2">
    <source>
        <dbReference type="Proteomes" id="UP001553843"/>
    </source>
</evidence>
<comment type="caution">
    <text evidence="1">The sequence shown here is derived from an EMBL/GenBank/DDBJ whole genome shotgun (WGS) entry which is preliminary data.</text>
</comment>
<dbReference type="RefSeq" id="WP_359783143.1">
    <property type="nucleotide sequence ID" value="NZ_JBEYRR010000013.1"/>
</dbReference>
<proteinExistence type="predicted"/>